<dbReference type="Proteomes" id="UP001300692">
    <property type="component" value="Unassembled WGS sequence"/>
</dbReference>
<keyword evidence="1" id="KW-0802">TPR repeat</keyword>
<dbReference type="GO" id="GO:0016301">
    <property type="term" value="F:kinase activity"/>
    <property type="evidence" value="ECO:0007669"/>
    <property type="project" value="UniProtKB-KW"/>
</dbReference>
<evidence type="ECO:0000256" key="2">
    <source>
        <dbReference type="SAM" id="Phobius"/>
    </source>
</evidence>
<dbReference type="InterPro" id="IPR019734">
    <property type="entry name" value="TPR_rpt"/>
</dbReference>
<keyword evidence="4" id="KW-0808">Transferase</keyword>
<comment type="caution">
    <text evidence="4">The sequence shown here is derived from an EMBL/GenBank/DDBJ whole genome shotgun (WGS) entry which is preliminary data.</text>
</comment>
<dbReference type="InterPro" id="IPR011990">
    <property type="entry name" value="TPR-like_helical_dom_sf"/>
</dbReference>
<reference evidence="4 5" key="1">
    <citation type="submission" date="2022-10" db="EMBL/GenBank/DDBJ databases">
        <title>Comparative genomics and taxonomic characterization of three novel marine species of genus Reichenbachiella exhibiting antioxidant and polysaccharide degradation activities.</title>
        <authorList>
            <person name="Muhammad N."/>
            <person name="Lee Y.-J."/>
            <person name="Ko J."/>
            <person name="Kim S.-G."/>
        </authorList>
    </citation>
    <scope>NUCLEOTIDE SEQUENCE [LARGE SCALE GENOMIC DNA]</scope>
    <source>
        <strain evidence="4 5">ABR2-5</strain>
    </source>
</reference>
<accession>A0ABT3CVA1</accession>
<evidence type="ECO:0000313" key="4">
    <source>
        <dbReference type="EMBL" id="MCV9387603.1"/>
    </source>
</evidence>
<keyword evidence="2" id="KW-1133">Transmembrane helix</keyword>
<organism evidence="4 5">
    <name type="scientific">Reichenbachiella ulvae</name>
    <dbReference type="NCBI Taxonomy" id="2980104"/>
    <lineage>
        <taxon>Bacteria</taxon>
        <taxon>Pseudomonadati</taxon>
        <taxon>Bacteroidota</taxon>
        <taxon>Cytophagia</taxon>
        <taxon>Cytophagales</taxon>
        <taxon>Reichenbachiellaceae</taxon>
        <taxon>Reichenbachiella</taxon>
    </lineage>
</organism>
<dbReference type="Gene3D" id="1.25.40.10">
    <property type="entry name" value="Tetratricopeptide repeat domain"/>
    <property type="match status" value="2"/>
</dbReference>
<protein>
    <submittedName>
        <fullName evidence="4">Histidine kinase</fullName>
    </submittedName>
</protein>
<evidence type="ECO:0000259" key="3">
    <source>
        <dbReference type="Pfam" id="PF06580"/>
    </source>
</evidence>
<gene>
    <name evidence="4" type="ORF">N7U62_13060</name>
</gene>
<dbReference type="RefSeq" id="WP_264138424.1">
    <property type="nucleotide sequence ID" value="NZ_JAOYOD010000001.1"/>
</dbReference>
<dbReference type="SUPFAM" id="SSF48452">
    <property type="entry name" value="TPR-like"/>
    <property type="match status" value="2"/>
</dbReference>
<name>A0ABT3CVA1_9BACT</name>
<keyword evidence="2" id="KW-0472">Membrane</keyword>
<feature type="domain" description="Signal transduction histidine kinase internal region" evidence="3">
    <location>
        <begin position="458"/>
        <end position="537"/>
    </location>
</feature>
<dbReference type="EMBL" id="JAOYOD010000001">
    <property type="protein sequence ID" value="MCV9387603.1"/>
    <property type="molecule type" value="Genomic_DNA"/>
</dbReference>
<dbReference type="InterPro" id="IPR036890">
    <property type="entry name" value="HATPase_C_sf"/>
</dbReference>
<keyword evidence="2" id="KW-0812">Transmembrane</keyword>
<feature type="repeat" description="TPR" evidence="1">
    <location>
        <begin position="225"/>
        <end position="258"/>
    </location>
</feature>
<dbReference type="SMART" id="SM00028">
    <property type="entry name" value="TPR"/>
    <property type="match status" value="5"/>
</dbReference>
<dbReference type="PROSITE" id="PS50005">
    <property type="entry name" value="TPR"/>
    <property type="match status" value="2"/>
</dbReference>
<feature type="repeat" description="TPR" evidence="1">
    <location>
        <begin position="146"/>
        <end position="179"/>
    </location>
</feature>
<evidence type="ECO:0000256" key="1">
    <source>
        <dbReference type="PROSITE-ProRule" id="PRU00339"/>
    </source>
</evidence>
<evidence type="ECO:0000313" key="5">
    <source>
        <dbReference type="Proteomes" id="UP001300692"/>
    </source>
</evidence>
<feature type="transmembrane region" description="Helical" evidence="2">
    <location>
        <begin position="425"/>
        <end position="443"/>
    </location>
</feature>
<keyword evidence="5" id="KW-1185">Reference proteome</keyword>
<dbReference type="InterPro" id="IPR010559">
    <property type="entry name" value="Sig_transdc_His_kin_internal"/>
</dbReference>
<sequence length="666" mass="76996">MFAHNKVICQSEVSTYQKQLDAAQSSIDSIDALVQFADWYLYNDHDSCLMYLDRVKEISDRVQDPYGLATYYLILGKFKENELEFELSSQYLKRSCQIADSIDYDMGKEYAYTSLGYLFRRQGQLDSSNFYFKKGFESVVDSLGRASILNGIALNYKSVGAFEEATEAFFEVLRLVDNDMLLYRSTANSNLGLLAESQGKLEDAAGYYDVALKQAEVSENKEQITTVLQYLGDVLTKMGDYEEAERNLIKAKRTLEDNGADYLLVSVCVKLSKLYIMQERWTEAEMELELCKEKLVDVNSGSHYNQFNFAYAKYLASRPNADLVQANKILEELKTLLLSSSNMEAFMQLLQVRSEINRNENPKVALDDITRYQELLDSISNEKNKNYFSMLNMEFETEKKEQKISELEQASMIQSLQISRQRNQLVIGALVAVVLVLGGFIFYRQEKVRKERSAAELEQRFLRSQLNPHFIFNSMTAIQQYLEENEPEGASHYMGMFSTLMRQILENSRQEFISLAEEVSMLENYLQLQQMRFRDQFEYEIEIDEDLDEDYAGVPPMFAQPFIENSLEHGLFRKDGLKNQIRIRFNKIEEGLLGLEIEDSGVGTQQGKVRVNHQSLATRITHERLNKLRAWSHKQVGMKTQNIRNEQGDVYGYRVNLRLPTQLVNV</sequence>
<keyword evidence="4" id="KW-0418">Kinase</keyword>
<dbReference type="InterPro" id="IPR050640">
    <property type="entry name" value="Bact_2-comp_sensor_kinase"/>
</dbReference>
<proteinExistence type="predicted"/>
<dbReference type="PANTHER" id="PTHR34220:SF7">
    <property type="entry name" value="SENSOR HISTIDINE KINASE YPDA"/>
    <property type="match status" value="1"/>
</dbReference>
<dbReference type="PANTHER" id="PTHR34220">
    <property type="entry name" value="SENSOR HISTIDINE KINASE YPDA"/>
    <property type="match status" value="1"/>
</dbReference>
<dbReference type="Pfam" id="PF13424">
    <property type="entry name" value="TPR_12"/>
    <property type="match status" value="1"/>
</dbReference>
<dbReference type="Pfam" id="PF06580">
    <property type="entry name" value="His_kinase"/>
    <property type="match status" value="1"/>
</dbReference>
<dbReference type="Gene3D" id="3.30.565.10">
    <property type="entry name" value="Histidine kinase-like ATPase, C-terminal domain"/>
    <property type="match status" value="1"/>
</dbReference>